<feature type="active site" description="Proton donor/acceptor" evidence="7">
    <location>
        <position position="184"/>
    </location>
</feature>
<reference evidence="8 9" key="1">
    <citation type="journal article" date="2016" name="Nat. Biotechnol.">
        <title>Measurement of bacterial replication rates in microbial communities.</title>
        <authorList>
            <person name="Brown C.T."/>
            <person name="Olm M.R."/>
            <person name="Thomas B.C."/>
            <person name="Banfield J.F."/>
        </authorList>
    </citation>
    <scope>NUCLEOTIDE SEQUENCE [LARGE SCALE GENOMIC DNA]</scope>
    <source>
        <strain evidence="8">46_33</strain>
    </source>
</reference>
<dbReference type="PANTHER" id="PTHR21198:SF2">
    <property type="entry name" value="GLUTAMATE RACEMASE"/>
    <property type="match status" value="1"/>
</dbReference>
<dbReference type="EC" id="5.1.1.3" evidence="2 7"/>
<dbReference type="Pfam" id="PF01177">
    <property type="entry name" value="Asp_Glu_race"/>
    <property type="match status" value="1"/>
</dbReference>
<organism evidence="8 9">
    <name type="scientific">Phascolarctobacterium succinatutens</name>
    <dbReference type="NCBI Taxonomy" id="626940"/>
    <lineage>
        <taxon>Bacteria</taxon>
        <taxon>Bacillati</taxon>
        <taxon>Bacillota</taxon>
        <taxon>Negativicutes</taxon>
        <taxon>Acidaminococcales</taxon>
        <taxon>Acidaminococcaceae</taxon>
        <taxon>Phascolarctobacterium</taxon>
    </lineage>
</organism>
<evidence type="ECO:0000313" key="9">
    <source>
        <dbReference type="Proteomes" id="UP000186777"/>
    </source>
</evidence>
<evidence type="ECO:0000256" key="3">
    <source>
        <dbReference type="ARBA" id="ARBA00022960"/>
    </source>
</evidence>
<dbReference type="Gene3D" id="3.40.50.1860">
    <property type="match status" value="2"/>
</dbReference>
<dbReference type="GO" id="GO:0009252">
    <property type="term" value="P:peptidoglycan biosynthetic process"/>
    <property type="evidence" value="ECO:0007669"/>
    <property type="project" value="UniProtKB-UniRule"/>
</dbReference>
<feature type="binding site" evidence="7">
    <location>
        <begin position="11"/>
        <end position="12"/>
    </location>
    <ligand>
        <name>substrate</name>
    </ligand>
</feature>
<keyword evidence="6 7" id="KW-0961">Cell wall biogenesis/degradation</keyword>
<dbReference type="UniPathway" id="UPA00219"/>
<dbReference type="InterPro" id="IPR001920">
    <property type="entry name" value="Asp/Glu_race"/>
</dbReference>
<dbReference type="Proteomes" id="UP000186777">
    <property type="component" value="Unassembled WGS sequence"/>
</dbReference>
<feature type="binding site" evidence="7">
    <location>
        <begin position="43"/>
        <end position="44"/>
    </location>
    <ligand>
        <name>substrate</name>
    </ligand>
</feature>
<accession>A0A1Q6R509</accession>
<comment type="catalytic activity">
    <reaction evidence="1 7">
        <text>L-glutamate = D-glutamate</text>
        <dbReference type="Rhea" id="RHEA:12813"/>
        <dbReference type="ChEBI" id="CHEBI:29985"/>
        <dbReference type="ChEBI" id="CHEBI:29986"/>
        <dbReference type="EC" id="5.1.1.3"/>
    </reaction>
</comment>
<comment type="caution">
    <text evidence="8">The sequence shown here is derived from an EMBL/GenBank/DDBJ whole genome shotgun (WGS) entry which is preliminary data.</text>
</comment>
<comment type="similarity">
    <text evidence="7">Belongs to the aspartate/glutamate racemases family.</text>
</comment>
<dbReference type="InterPro" id="IPR004391">
    <property type="entry name" value="Glu_race"/>
</dbReference>
<dbReference type="EMBL" id="MNTG01000030">
    <property type="protein sequence ID" value="OLA37462.1"/>
    <property type="molecule type" value="Genomic_DNA"/>
</dbReference>
<evidence type="ECO:0000256" key="5">
    <source>
        <dbReference type="ARBA" id="ARBA00023235"/>
    </source>
</evidence>
<dbReference type="NCBIfam" id="TIGR00067">
    <property type="entry name" value="glut_race"/>
    <property type="match status" value="1"/>
</dbReference>
<evidence type="ECO:0000256" key="4">
    <source>
        <dbReference type="ARBA" id="ARBA00022984"/>
    </source>
</evidence>
<evidence type="ECO:0000256" key="2">
    <source>
        <dbReference type="ARBA" id="ARBA00013090"/>
    </source>
</evidence>
<dbReference type="PANTHER" id="PTHR21198">
    <property type="entry name" value="GLUTAMATE RACEMASE"/>
    <property type="match status" value="1"/>
</dbReference>
<evidence type="ECO:0000256" key="7">
    <source>
        <dbReference type="HAMAP-Rule" id="MF_00258"/>
    </source>
</evidence>
<dbReference type="GO" id="GO:0071555">
    <property type="term" value="P:cell wall organization"/>
    <property type="evidence" value="ECO:0007669"/>
    <property type="project" value="UniProtKB-KW"/>
</dbReference>
<comment type="function">
    <text evidence="7">Provides the (R)-glutamate required for cell wall biosynthesis.</text>
</comment>
<sequence>MDKMQPIGVLDSGVGGLSVLKCLHQMLPHEDFIYVGDTARTPYGTRSEQEIRGFVGEIIDWLAAKNVKQVVIACNTLTMLGVDSLRGSHPFSVVGMSKGAQQLLAASPHKKIGVLATQFTIASGLHKKAILAADAQAQVYPVACPKFVPLIEGERFDSPELRQAVAEYTEPFKKAGVEAVILSCTHYPFIKEQIEADLGPKVKVLDPAAATSADAIAALKGEGLLRTEGKGRLQVCCTADLARVERLAGRMLPVDDCDFSLIDLKEN</sequence>
<name>A0A1Q6R509_9FIRM</name>
<evidence type="ECO:0000256" key="1">
    <source>
        <dbReference type="ARBA" id="ARBA00001602"/>
    </source>
</evidence>
<dbReference type="HAMAP" id="MF_00258">
    <property type="entry name" value="Glu_racemase"/>
    <property type="match status" value="1"/>
</dbReference>
<dbReference type="InterPro" id="IPR015942">
    <property type="entry name" value="Asp/Glu/hydantoin_racemase"/>
</dbReference>
<dbReference type="AlphaFoldDB" id="A0A1Q6R509"/>
<feature type="binding site" evidence="7">
    <location>
        <begin position="185"/>
        <end position="186"/>
    </location>
    <ligand>
        <name>substrate</name>
    </ligand>
</feature>
<dbReference type="FunFam" id="3.40.50.1860:FF:000001">
    <property type="entry name" value="Glutamate racemase"/>
    <property type="match status" value="1"/>
</dbReference>
<keyword evidence="4 7" id="KW-0573">Peptidoglycan synthesis</keyword>
<dbReference type="GO" id="GO:0008881">
    <property type="term" value="F:glutamate racemase activity"/>
    <property type="evidence" value="ECO:0007669"/>
    <property type="project" value="UniProtKB-UniRule"/>
</dbReference>
<dbReference type="RefSeq" id="WP_303679945.1">
    <property type="nucleotide sequence ID" value="NZ_DBFZQJ010000233.1"/>
</dbReference>
<comment type="pathway">
    <text evidence="7">Cell wall biogenesis; peptidoglycan biosynthesis.</text>
</comment>
<protein>
    <recommendedName>
        <fullName evidence="2 7">Glutamate racemase</fullName>
        <ecNumber evidence="2 7">5.1.1.3</ecNumber>
    </recommendedName>
</protein>
<dbReference type="STRING" id="626940.BHW43_06440"/>
<evidence type="ECO:0000313" key="8">
    <source>
        <dbReference type="EMBL" id="OLA37462.1"/>
    </source>
</evidence>
<keyword evidence="5 7" id="KW-0413">Isomerase</keyword>
<dbReference type="SUPFAM" id="SSF53681">
    <property type="entry name" value="Aspartate/glutamate racemase"/>
    <property type="match status" value="2"/>
</dbReference>
<feature type="binding site" evidence="7">
    <location>
        <begin position="75"/>
        <end position="76"/>
    </location>
    <ligand>
        <name>substrate</name>
    </ligand>
</feature>
<gene>
    <name evidence="7" type="primary">murI</name>
    <name evidence="8" type="ORF">BHW43_06440</name>
</gene>
<keyword evidence="3 7" id="KW-0133">Cell shape</keyword>
<dbReference type="GO" id="GO:0008360">
    <property type="term" value="P:regulation of cell shape"/>
    <property type="evidence" value="ECO:0007669"/>
    <property type="project" value="UniProtKB-KW"/>
</dbReference>
<feature type="active site" description="Proton donor/acceptor" evidence="7">
    <location>
        <position position="74"/>
    </location>
</feature>
<evidence type="ECO:0000256" key="6">
    <source>
        <dbReference type="ARBA" id="ARBA00023316"/>
    </source>
</evidence>
<proteinExistence type="inferred from homology"/>